<evidence type="ECO:0000256" key="5">
    <source>
        <dbReference type="ARBA" id="ARBA00022846"/>
    </source>
</evidence>
<gene>
    <name evidence="10" type="ORF">CINCED_3A018647</name>
</gene>
<comment type="similarity">
    <text evidence="2">Belongs to the flagellar radial spoke RSP3 family.</text>
</comment>
<keyword evidence="4" id="KW-0597">Phosphoprotein</keyword>
<name>A0A5E4NL50_9HEMI</name>
<evidence type="ECO:0000313" key="11">
    <source>
        <dbReference type="Proteomes" id="UP000325440"/>
    </source>
</evidence>
<accession>A0A5E4NL50</accession>
<evidence type="ECO:0000256" key="9">
    <source>
        <dbReference type="SAM" id="MobiDB-lite"/>
    </source>
</evidence>
<evidence type="ECO:0000256" key="6">
    <source>
        <dbReference type="ARBA" id="ARBA00023069"/>
    </source>
</evidence>
<evidence type="ECO:0000256" key="4">
    <source>
        <dbReference type="ARBA" id="ARBA00022553"/>
    </source>
</evidence>
<evidence type="ECO:0000256" key="1">
    <source>
        <dbReference type="ARBA" id="ARBA00004611"/>
    </source>
</evidence>
<organism evidence="10 11">
    <name type="scientific">Cinara cedri</name>
    <dbReference type="NCBI Taxonomy" id="506608"/>
    <lineage>
        <taxon>Eukaryota</taxon>
        <taxon>Metazoa</taxon>
        <taxon>Ecdysozoa</taxon>
        <taxon>Arthropoda</taxon>
        <taxon>Hexapoda</taxon>
        <taxon>Insecta</taxon>
        <taxon>Pterygota</taxon>
        <taxon>Neoptera</taxon>
        <taxon>Paraneoptera</taxon>
        <taxon>Hemiptera</taxon>
        <taxon>Sternorrhyncha</taxon>
        <taxon>Aphidomorpha</taxon>
        <taxon>Aphidoidea</taxon>
        <taxon>Aphididae</taxon>
        <taxon>Lachninae</taxon>
        <taxon>Cinara</taxon>
    </lineage>
</organism>
<keyword evidence="5" id="KW-0282">Flagellum</keyword>
<evidence type="ECO:0000256" key="2">
    <source>
        <dbReference type="ARBA" id="ARBA00006737"/>
    </source>
</evidence>
<sequence length="351" mass="40221">MLMVNWNHVNVDLSTRKKPPAQPQWARRMRLREADCSAAAARASPPECRTDGNGMYDQRIRRGSNYARARPPTPQPQPSLAVRRKLLEAKRRLQLKIQLGAGDSGRASVYVQCEPQGPAEPRTRTQAMQCQISPRYVPQDIGIEVVKTSTGVDASTQVCDADLTDFKREWYAPAKNLVSAVLNQATVCVVYEDDAVWFRREQDVYRRRRLAELVELDRLDCIEAARLSRAQKELETVERAAPGPSYRAMYARALAEHTVAGVADRAMRQLEMADYTQTDRQMIDWLSARVYDHCKHRAKREAHLDDLIRDAIVNRRQVYKRLQREIAEKRRHDAGRPETRQSSHGTLPPRL</sequence>
<dbReference type="InterPro" id="IPR009290">
    <property type="entry name" value="Radial_spoke_3"/>
</dbReference>
<comment type="subcellular location">
    <subcellularLocation>
        <location evidence="1">Cytoplasm</location>
        <location evidence="1">Cytoskeleton</location>
        <location evidence="1">Flagellum axoneme</location>
    </subcellularLocation>
</comment>
<dbReference type="AlphaFoldDB" id="A0A5E4NL50"/>
<evidence type="ECO:0000256" key="3">
    <source>
        <dbReference type="ARBA" id="ARBA00022490"/>
    </source>
</evidence>
<dbReference type="Proteomes" id="UP000325440">
    <property type="component" value="Unassembled WGS sequence"/>
</dbReference>
<feature type="region of interest" description="Disordered" evidence="9">
    <location>
        <begin position="327"/>
        <end position="351"/>
    </location>
</feature>
<protein>
    <submittedName>
        <fullName evidence="10">Radial spoke 3</fullName>
    </submittedName>
</protein>
<keyword evidence="8" id="KW-0966">Cell projection</keyword>
<dbReference type="Pfam" id="PF06098">
    <property type="entry name" value="Radial_spoke_3"/>
    <property type="match status" value="1"/>
</dbReference>
<proteinExistence type="inferred from homology"/>
<dbReference type="PANTHER" id="PTHR21648">
    <property type="entry name" value="FLAGELLAR RADIAL SPOKE PROTEIN 3"/>
    <property type="match status" value="1"/>
</dbReference>
<evidence type="ECO:0000256" key="8">
    <source>
        <dbReference type="ARBA" id="ARBA00023273"/>
    </source>
</evidence>
<feature type="compositionally biased region" description="Basic and acidic residues" evidence="9">
    <location>
        <begin position="327"/>
        <end position="341"/>
    </location>
</feature>
<evidence type="ECO:0000313" key="10">
    <source>
        <dbReference type="EMBL" id="VVC43942.1"/>
    </source>
</evidence>
<keyword evidence="6" id="KW-0969">Cilium</keyword>
<keyword evidence="11" id="KW-1185">Reference proteome</keyword>
<evidence type="ECO:0000256" key="7">
    <source>
        <dbReference type="ARBA" id="ARBA00023212"/>
    </source>
</evidence>
<keyword evidence="7" id="KW-0206">Cytoskeleton</keyword>
<keyword evidence="3" id="KW-0963">Cytoplasm</keyword>
<dbReference type="EMBL" id="CABPRJ010002374">
    <property type="protein sequence ID" value="VVC43942.1"/>
    <property type="molecule type" value="Genomic_DNA"/>
</dbReference>
<dbReference type="PANTHER" id="PTHR21648:SF0">
    <property type="entry name" value="RADIAL SPOKE HEAD PROTEIN 3 HOMOLOG"/>
    <property type="match status" value="1"/>
</dbReference>
<reference evidence="10 11" key="1">
    <citation type="submission" date="2019-08" db="EMBL/GenBank/DDBJ databases">
        <authorList>
            <person name="Alioto T."/>
            <person name="Alioto T."/>
            <person name="Gomez Garrido J."/>
        </authorList>
    </citation>
    <scope>NUCLEOTIDE SEQUENCE [LARGE SCALE GENOMIC DNA]</scope>
</reference>
<dbReference type="OrthoDB" id="313308at2759"/>
<dbReference type="GO" id="GO:0005929">
    <property type="term" value="C:cilium"/>
    <property type="evidence" value="ECO:0007669"/>
    <property type="project" value="TreeGrafter"/>
</dbReference>